<dbReference type="AlphaFoldDB" id="V3ZEM8"/>
<evidence type="ECO:0000313" key="2">
    <source>
        <dbReference type="Proteomes" id="UP000030746"/>
    </source>
</evidence>
<evidence type="ECO:0000313" key="1">
    <source>
        <dbReference type="EMBL" id="ESO89603.1"/>
    </source>
</evidence>
<keyword evidence="2" id="KW-1185">Reference proteome</keyword>
<dbReference type="GeneID" id="20249467"/>
<dbReference type="EMBL" id="KB202567">
    <property type="protein sequence ID" value="ESO89603.1"/>
    <property type="molecule type" value="Genomic_DNA"/>
</dbReference>
<protein>
    <submittedName>
        <fullName evidence="1">Uncharacterized protein</fullName>
    </submittedName>
</protein>
<dbReference type="CTD" id="20249467"/>
<proteinExistence type="predicted"/>
<dbReference type="OrthoDB" id="10037682at2759"/>
<dbReference type="RefSeq" id="XP_009059661.1">
    <property type="nucleotide sequence ID" value="XM_009061413.1"/>
</dbReference>
<accession>V3ZEM8</accession>
<gene>
    <name evidence="1" type="ORF">LOTGIDRAFT_234218</name>
</gene>
<dbReference type="KEGG" id="lgi:LOTGIDRAFT_234218"/>
<name>V3ZEM8_LOTGI</name>
<dbReference type="Proteomes" id="UP000030746">
    <property type="component" value="Unassembled WGS sequence"/>
</dbReference>
<reference evidence="1 2" key="1">
    <citation type="journal article" date="2013" name="Nature">
        <title>Insights into bilaterian evolution from three spiralian genomes.</title>
        <authorList>
            <person name="Simakov O."/>
            <person name="Marletaz F."/>
            <person name="Cho S.J."/>
            <person name="Edsinger-Gonzales E."/>
            <person name="Havlak P."/>
            <person name="Hellsten U."/>
            <person name="Kuo D.H."/>
            <person name="Larsson T."/>
            <person name="Lv J."/>
            <person name="Arendt D."/>
            <person name="Savage R."/>
            <person name="Osoegawa K."/>
            <person name="de Jong P."/>
            <person name="Grimwood J."/>
            <person name="Chapman J.A."/>
            <person name="Shapiro H."/>
            <person name="Aerts A."/>
            <person name="Otillar R.P."/>
            <person name="Terry A.Y."/>
            <person name="Boore J.L."/>
            <person name="Grigoriev I.V."/>
            <person name="Lindberg D.R."/>
            <person name="Seaver E.C."/>
            <person name="Weisblat D.A."/>
            <person name="Putnam N.H."/>
            <person name="Rokhsar D.S."/>
        </authorList>
    </citation>
    <scope>NUCLEOTIDE SEQUENCE [LARGE SCALE GENOMIC DNA]</scope>
</reference>
<organism evidence="1 2">
    <name type="scientific">Lottia gigantea</name>
    <name type="common">Giant owl limpet</name>
    <dbReference type="NCBI Taxonomy" id="225164"/>
    <lineage>
        <taxon>Eukaryota</taxon>
        <taxon>Metazoa</taxon>
        <taxon>Spiralia</taxon>
        <taxon>Lophotrochozoa</taxon>
        <taxon>Mollusca</taxon>
        <taxon>Gastropoda</taxon>
        <taxon>Patellogastropoda</taxon>
        <taxon>Lottioidea</taxon>
        <taxon>Lottiidae</taxon>
        <taxon>Lottia</taxon>
    </lineage>
</organism>
<dbReference type="HOGENOM" id="CLU_1422981_0_0_1"/>
<sequence>MTCIDNFGESFSAPRIGYSTGFEFDDSSSPSYLFNSTTLNPLHREDYMHNLPTYDLDYKEKMSNPNFIAQYREPSLSPTRHPGYKLQQPEYRPLMTERSHTQYHIGTPSAITRNYMDDMALVRGRLGTSERRSRPLHRHQNRYGRSLSTADESEFVHNRGVFNTTFPNVRGHFVIHPDWVSERMTPRTSRI</sequence>